<keyword evidence="2" id="KW-1185">Reference proteome</keyword>
<evidence type="ECO:0000313" key="2">
    <source>
        <dbReference type="Proteomes" id="UP000582837"/>
    </source>
</evidence>
<comment type="caution">
    <text evidence="1">The sequence shown here is derived from an EMBL/GenBank/DDBJ whole genome shotgun (WGS) entry which is preliminary data.</text>
</comment>
<organism evidence="1 2">
    <name type="scientific">Longimicrobium terrae</name>
    <dbReference type="NCBI Taxonomy" id="1639882"/>
    <lineage>
        <taxon>Bacteria</taxon>
        <taxon>Pseudomonadati</taxon>
        <taxon>Gemmatimonadota</taxon>
        <taxon>Longimicrobiia</taxon>
        <taxon>Longimicrobiales</taxon>
        <taxon>Longimicrobiaceae</taxon>
        <taxon>Longimicrobium</taxon>
    </lineage>
</organism>
<name>A0A841GKG3_9BACT</name>
<proteinExistence type="predicted"/>
<dbReference type="EMBL" id="JACHIA010000002">
    <property type="protein sequence ID" value="MBB6069211.1"/>
    <property type="molecule type" value="Genomic_DNA"/>
</dbReference>
<dbReference type="Proteomes" id="UP000582837">
    <property type="component" value="Unassembled WGS sequence"/>
</dbReference>
<sequence length="121" mass="12238">MKKLSLNLEALVVETFETTTLEGAGRGTVLGRAIAGEMYNVPQSPRCGSPLCVDTPLASCDSCGNSCAVSCNGSCDSCAVTCAATCTASCGADTCAATCARSCVTWCIPEETIAAQPHGFA</sequence>
<evidence type="ECO:0000313" key="1">
    <source>
        <dbReference type="EMBL" id="MBB6069211.1"/>
    </source>
</evidence>
<dbReference type="RefSeq" id="WP_170038051.1">
    <property type="nucleotide sequence ID" value="NZ_JABDTL010000002.1"/>
</dbReference>
<protein>
    <submittedName>
        <fullName evidence="1">Uncharacterized protein</fullName>
    </submittedName>
</protein>
<reference evidence="1 2" key="1">
    <citation type="submission" date="2020-08" db="EMBL/GenBank/DDBJ databases">
        <title>Genomic Encyclopedia of Type Strains, Phase IV (KMG-IV): sequencing the most valuable type-strain genomes for metagenomic binning, comparative biology and taxonomic classification.</title>
        <authorList>
            <person name="Goeker M."/>
        </authorList>
    </citation>
    <scope>NUCLEOTIDE SEQUENCE [LARGE SCALE GENOMIC DNA]</scope>
    <source>
        <strain evidence="1 2">DSM 29007</strain>
    </source>
</reference>
<gene>
    <name evidence="1" type="ORF">HNQ61_000826</name>
</gene>
<accession>A0A841GKG3</accession>
<dbReference type="AlphaFoldDB" id="A0A841GKG3"/>